<evidence type="ECO:0000313" key="2">
    <source>
        <dbReference type="Proteomes" id="UP000189935"/>
    </source>
</evidence>
<evidence type="ECO:0000313" key="1">
    <source>
        <dbReference type="EMBL" id="SHL40502.1"/>
    </source>
</evidence>
<proteinExistence type="predicted"/>
<dbReference type="EMBL" id="LT670844">
    <property type="protein sequence ID" value="SHL40502.1"/>
    <property type="molecule type" value="Genomic_DNA"/>
</dbReference>
<organism evidence="1 2">
    <name type="scientific">Bradyrhizobium lablabi</name>
    <dbReference type="NCBI Taxonomy" id="722472"/>
    <lineage>
        <taxon>Bacteria</taxon>
        <taxon>Pseudomonadati</taxon>
        <taxon>Pseudomonadota</taxon>
        <taxon>Alphaproteobacteria</taxon>
        <taxon>Hyphomicrobiales</taxon>
        <taxon>Nitrobacteraceae</taxon>
        <taxon>Bradyrhizobium</taxon>
    </lineage>
</organism>
<reference evidence="1 2" key="1">
    <citation type="submission" date="2016-11" db="EMBL/GenBank/DDBJ databases">
        <authorList>
            <person name="Jaros S."/>
            <person name="Januszkiewicz K."/>
            <person name="Wedrychowicz H."/>
        </authorList>
    </citation>
    <scope>NUCLEOTIDE SEQUENCE [LARGE SCALE GENOMIC DNA]</scope>
    <source>
        <strain evidence="1 2">GAS499</strain>
    </source>
</reference>
<sequence>MPANQLKRAEQAIESLREAGELPPKATFALSELVEVVRNIDKRLTVLEGKGRIHPTAGMGLPNRR</sequence>
<name>A0A1M7ACT0_9BRAD</name>
<dbReference type="Proteomes" id="UP000189935">
    <property type="component" value="Chromosome I"/>
</dbReference>
<dbReference type="AlphaFoldDB" id="A0A1M7ACT0"/>
<gene>
    <name evidence="1" type="ORF">SAMN05444159_5819</name>
</gene>
<dbReference type="OrthoDB" id="9914718at2"/>
<dbReference type="RefSeq" id="WP_079543084.1">
    <property type="nucleotide sequence ID" value="NZ_LT670844.1"/>
</dbReference>
<protein>
    <submittedName>
        <fullName evidence="1">Uncharacterized protein</fullName>
    </submittedName>
</protein>
<accession>A0A1M7ACT0</accession>